<protein>
    <submittedName>
        <fullName evidence="7">Cyclopropane-fatty-acyl-phospholipid synthase</fullName>
        <ecNumber evidence="7">2.1.1.79</ecNumber>
    </submittedName>
</protein>
<dbReference type="PIRSF" id="PIRSF003085">
    <property type="entry name" value="CMAS"/>
    <property type="match status" value="1"/>
</dbReference>
<dbReference type="Gene3D" id="3.40.50.150">
    <property type="entry name" value="Vaccinia Virus protein VP39"/>
    <property type="match status" value="1"/>
</dbReference>
<evidence type="ECO:0000313" key="8">
    <source>
        <dbReference type="Proteomes" id="UP000588068"/>
    </source>
</evidence>
<dbReference type="EMBL" id="JACHHZ010000001">
    <property type="protein sequence ID" value="MBB6092403.1"/>
    <property type="molecule type" value="Genomic_DNA"/>
</dbReference>
<keyword evidence="2 7" id="KW-0489">Methyltransferase</keyword>
<evidence type="ECO:0000256" key="2">
    <source>
        <dbReference type="ARBA" id="ARBA00022603"/>
    </source>
</evidence>
<proteinExistence type="inferred from homology"/>
<dbReference type="GO" id="GO:0032259">
    <property type="term" value="P:methylation"/>
    <property type="evidence" value="ECO:0007669"/>
    <property type="project" value="UniProtKB-KW"/>
</dbReference>
<comment type="similarity">
    <text evidence="1">Belongs to the CFA/CMAS family.</text>
</comment>
<keyword evidence="5" id="KW-0443">Lipid metabolism</keyword>
<dbReference type="InterPro" id="IPR003333">
    <property type="entry name" value="CMAS"/>
</dbReference>
<keyword evidence="4" id="KW-0949">S-adenosyl-L-methionine</keyword>
<gene>
    <name evidence="7" type="ORF">HNQ60_001249</name>
</gene>
<comment type="caution">
    <text evidence="7">The sequence shown here is derived from an EMBL/GenBank/DDBJ whole genome shotgun (WGS) entry which is preliminary data.</text>
</comment>
<keyword evidence="8" id="KW-1185">Reference proteome</keyword>
<evidence type="ECO:0000256" key="1">
    <source>
        <dbReference type="ARBA" id="ARBA00010815"/>
    </source>
</evidence>
<evidence type="ECO:0000313" key="7">
    <source>
        <dbReference type="EMBL" id="MBB6092403.1"/>
    </source>
</evidence>
<dbReference type="PANTHER" id="PTHR43667:SF2">
    <property type="entry name" value="FATTY ACID C-METHYL TRANSFERASE"/>
    <property type="match status" value="1"/>
</dbReference>
<evidence type="ECO:0000256" key="6">
    <source>
        <dbReference type="PIRSR" id="PIRSR003085-1"/>
    </source>
</evidence>
<reference evidence="7 8" key="1">
    <citation type="submission" date="2020-08" db="EMBL/GenBank/DDBJ databases">
        <title>Genomic Encyclopedia of Type Strains, Phase IV (KMG-IV): sequencing the most valuable type-strain genomes for metagenomic binning, comparative biology and taxonomic classification.</title>
        <authorList>
            <person name="Goeker M."/>
        </authorList>
    </citation>
    <scope>NUCLEOTIDE SEQUENCE [LARGE SCALE GENOMIC DNA]</scope>
    <source>
        <strain evidence="7 8">DSM 26723</strain>
    </source>
</reference>
<feature type="active site" evidence="6">
    <location>
        <position position="397"/>
    </location>
</feature>
<organism evidence="7 8">
    <name type="scientific">Povalibacter uvarum</name>
    <dbReference type="NCBI Taxonomy" id="732238"/>
    <lineage>
        <taxon>Bacteria</taxon>
        <taxon>Pseudomonadati</taxon>
        <taxon>Pseudomonadota</taxon>
        <taxon>Gammaproteobacteria</taxon>
        <taxon>Steroidobacterales</taxon>
        <taxon>Steroidobacteraceae</taxon>
        <taxon>Povalibacter</taxon>
    </lineage>
</organism>
<dbReference type="CDD" id="cd02440">
    <property type="entry name" value="AdoMet_MTases"/>
    <property type="match status" value="1"/>
</dbReference>
<dbReference type="PANTHER" id="PTHR43667">
    <property type="entry name" value="CYCLOPROPANE-FATTY-ACYL-PHOSPHOLIPID SYNTHASE"/>
    <property type="match status" value="1"/>
</dbReference>
<evidence type="ECO:0000256" key="4">
    <source>
        <dbReference type="ARBA" id="ARBA00022691"/>
    </source>
</evidence>
<dbReference type="Proteomes" id="UP000588068">
    <property type="component" value="Unassembled WGS sequence"/>
</dbReference>
<sequence length="424" mass="47584">MNSEVRSVAIDDEGRSERGSAVVMLARRLVLAKLARIQHGDVTLIEPDGTTHRFGQCDDECKLPVTIHSDDPELFVDIAFGGTVGAGEAYMKGRWRCDDLVALIRLFIRNRDVLTDVDGGWSWLSRPLLAAFHHLRRNTRAGSLRNIAAHYDLGNDLYKLMLDETMAYSCGIFRTPDSTLYEASVEKFDAACRKLQLGPNDRVLEIGCGWGGFALHAVTRYGCHVTATTISRQQYDLARQRIDAAGVSDRVTLLLSDYRDLQGQFDKIVSIEMIEAVGANYLDTYTATCSRLLKPDGAMLLQAITLRDQLYRSALRSVDFIQRYIFPGSFIPSITAILQSFAAQTDMKAVHLEDIGPHYATTLRRWRQGFTGNLSQVRQLGYPDTFIRMWEFYLCYCEGGFLERQLGDVQILFAKPGCRLPVGA</sequence>
<name>A0A841HI73_9GAMM</name>
<accession>A0A841HI73</accession>
<dbReference type="EC" id="2.1.1.79" evidence="7"/>
<dbReference type="Pfam" id="PF02353">
    <property type="entry name" value="CMAS"/>
    <property type="match status" value="1"/>
</dbReference>
<evidence type="ECO:0000256" key="3">
    <source>
        <dbReference type="ARBA" id="ARBA00022679"/>
    </source>
</evidence>
<dbReference type="AlphaFoldDB" id="A0A841HI73"/>
<evidence type="ECO:0000256" key="5">
    <source>
        <dbReference type="ARBA" id="ARBA00023098"/>
    </source>
</evidence>
<dbReference type="RefSeq" id="WP_221304037.1">
    <property type="nucleotide sequence ID" value="NZ_JACHHZ010000001.1"/>
</dbReference>
<dbReference type="GO" id="GO:0008825">
    <property type="term" value="F:cyclopropane-fatty-acyl-phospholipid synthase activity"/>
    <property type="evidence" value="ECO:0007669"/>
    <property type="project" value="UniProtKB-EC"/>
</dbReference>
<dbReference type="SUPFAM" id="SSF53335">
    <property type="entry name" value="S-adenosyl-L-methionine-dependent methyltransferases"/>
    <property type="match status" value="1"/>
</dbReference>
<keyword evidence="3 7" id="KW-0808">Transferase</keyword>
<dbReference type="InterPro" id="IPR029063">
    <property type="entry name" value="SAM-dependent_MTases_sf"/>
</dbReference>
<dbReference type="GO" id="GO:0008610">
    <property type="term" value="P:lipid biosynthetic process"/>
    <property type="evidence" value="ECO:0007669"/>
    <property type="project" value="InterPro"/>
</dbReference>
<dbReference type="InterPro" id="IPR050723">
    <property type="entry name" value="CFA/CMAS"/>
</dbReference>